<keyword evidence="19" id="KW-1185">Reference proteome</keyword>
<gene>
    <name evidence="17" type="ORF">ZHAS_00015082</name>
</gene>
<dbReference type="InterPro" id="IPR022170">
    <property type="entry name" value="MUL1-like"/>
</dbReference>
<proteinExistence type="predicted"/>
<evidence type="ECO:0000256" key="4">
    <source>
        <dbReference type="ARBA" id="ARBA00022679"/>
    </source>
</evidence>
<evidence type="ECO:0000256" key="13">
    <source>
        <dbReference type="ARBA" id="ARBA00023136"/>
    </source>
</evidence>
<dbReference type="SUPFAM" id="SSF57850">
    <property type="entry name" value="RING/U-box"/>
    <property type="match status" value="1"/>
</dbReference>
<dbReference type="Proteomes" id="UP000030765">
    <property type="component" value="Unassembled WGS sequence"/>
</dbReference>
<evidence type="ECO:0000256" key="5">
    <source>
        <dbReference type="ARBA" id="ARBA00022692"/>
    </source>
</evidence>
<sequence>MEFIQEAVLLGVDLLVLGICSSQYFKLKKNLLLLKDAPQLQIDGQLTERLKQEPDRKLGYVVIRGSVTPIGTALRSAMSPSVTGVLQTMTLTEHRVARAMFGFWQQEKQIIHVSANEIPFKLVNGKYGVEIVNGLSAELLDMDTVYENYEPSSLSVFDHLFGLFSGVRQKGLQTTEEMLRDGSFITAVGELEFDDTGIRLHPPSNGSPMFLTTATKSTLLKRLQETKSSTLLKVILSGTIAVVLVGLITRKIYKRKKQEWEERKLRKQLEASRAVRRARMRPAGELSEDQLCVVCVVNPKEVICLPCGHVCLCENCAQRIKDNCPVCRAVIETKAAAFIS</sequence>
<dbReference type="GO" id="GO:0008270">
    <property type="term" value="F:zinc ion binding"/>
    <property type="evidence" value="ECO:0007669"/>
    <property type="project" value="UniProtKB-KW"/>
</dbReference>
<dbReference type="Pfam" id="PF12483">
    <property type="entry name" value="GIDE"/>
    <property type="match status" value="1"/>
</dbReference>
<dbReference type="OMA" id="FRSANEM"/>
<evidence type="ECO:0000313" key="19">
    <source>
        <dbReference type="Proteomes" id="UP000030765"/>
    </source>
</evidence>
<comment type="subcellular location">
    <subcellularLocation>
        <location evidence="2">Mitochondrion outer membrane</location>
        <topology evidence="2">Multi-pass membrane protein</topology>
    </subcellularLocation>
</comment>
<comment type="catalytic activity">
    <reaction evidence="1">
        <text>S-ubiquitinyl-[E2 ubiquitin-conjugating enzyme]-L-cysteine + [acceptor protein]-L-lysine = [E2 ubiquitin-conjugating enzyme]-L-cysteine + N(6)-ubiquitinyl-[acceptor protein]-L-lysine.</text>
        <dbReference type="EC" id="2.3.2.27"/>
    </reaction>
</comment>
<feature type="domain" description="RING-type" evidence="16">
    <location>
        <begin position="292"/>
        <end position="328"/>
    </location>
</feature>
<accession>A0A084WAA8</accession>
<dbReference type="InterPro" id="IPR013083">
    <property type="entry name" value="Znf_RING/FYVE/PHD"/>
</dbReference>
<evidence type="ECO:0000256" key="3">
    <source>
        <dbReference type="ARBA" id="ARBA00012483"/>
    </source>
</evidence>
<dbReference type="InterPro" id="IPR001841">
    <property type="entry name" value="Znf_RING"/>
</dbReference>
<feature type="transmembrane region" description="Helical" evidence="15">
    <location>
        <begin position="230"/>
        <end position="248"/>
    </location>
</feature>
<dbReference type="STRING" id="74873.A0A084WAA8"/>
<name>A0A084WAA8_ANOSI</name>
<keyword evidence="7 14" id="KW-0863">Zinc-finger</keyword>
<keyword evidence="5 15" id="KW-0812">Transmembrane</keyword>
<dbReference type="PANTHER" id="PTHR12183">
    <property type="entry name" value="MITOCHONDRIAL UBIQUITIN LIGASE ACTIVATOR OF NFKB 1"/>
    <property type="match status" value="1"/>
</dbReference>
<evidence type="ECO:0000256" key="9">
    <source>
        <dbReference type="ARBA" id="ARBA00022787"/>
    </source>
</evidence>
<dbReference type="AlphaFoldDB" id="A0A084WAA8"/>
<dbReference type="GO" id="GO:0061630">
    <property type="term" value="F:ubiquitin protein ligase activity"/>
    <property type="evidence" value="ECO:0007669"/>
    <property type="project" value="UniProtKB-EC"/>
</dbReference>
<evidence type="ECO:0000256" key="14">
    <source>
        <dbReference type="PROSITE-ProRule" id="PRU00175"/>
    </source>
</evidence>
<evidence type="ECO:0000256" key="7">
    <source>
        <dbReference type="ARBA" id="ARBA00022771"/>
    </source>
</evidence>
<evidence type="ECO:0000256" key="8">
    <source>
        <dbReference type="ARBA" id="ARBA00022786"/>
    </source>
</evidence>
<evidence type="ECO:0000313" key="18">
    <source>
        <dbReference type="EnsemblMetazoa" id="ASIC015082-PA"/>
    </source>
</evidence>
<keyword evidence="4" id="KW-0808">Transferase</keyword>
<keyword evidence="10" id="KW-0862">Zinc</keyword>
<dbReference type="EMBL" id="ATLV01022061">
    <property type="status" value="NOT_ANNOTATED_CDS"/>
    <property type="molecule type" value="Genomic_DNA"/>
</dbReference>
<protein>
    <recommendedName>
        <fullName evidence="3">RING-type E3 ubiquitin transferase</fullName>
        <ecNumber evidence="3">2.3.2.27</ecNumber>
    </recommendedName>
</protein>
<dbReference type="Gene3D" id="3.30.40.10">
    <property type="entry name" value="Zinc/RING finger domain, C3HC4 (zinc finger)"/>
    <property type="match status" value="1"/>
</dbReference>
<evidence type="ECO:0000256" key="2">
    <source>
        <dbReference type="ARBA" id="ARBA00004374"/>
    </source>
</evidence>
<dbReference type="VEuPathDB" id="VectorBase:ASIS018275"/>
<dbReference type="GO" id="GO:0016567">
    <property type="term" value="P:protein ubiquitination"/>
    <property type="evidence" value="ECO:0007669"/>
    <property type="project" value="InterPro"/>
</dbReference>
<dbReference type="OrthoDB" id="66726at2759"/>
<dbReference type="Pfam" id="PF13920">
    <property type="entry name" value="zf-C3HC4_3"/>
    <property type="match status" value="1"/>
</dbReference>
<evidence type="ECO:0000313" key="17">
    <source>
        <dbReference type="EMBL" id="KFB47152.1"/>
    </source>
</evidence>
<dbReference type="PROSITE" id="PS50089">
    <property type="entry name" value="ZF_RING_2"/>
    <property type="match status" value="1"/>
</dbReference>
<reference evidence="17 19" key="1">
    <citation type="journal article" date="2014" name="BMC Genomics">
        <title>Genome sequence of Anopheles sinensis provides insight into genetics basis of mosquito competence for malaria parasites.</title>
        <authorList>
            <person name="Zhou D."/>
            <person name="Zhang D."/>
            <person name="Ding G."/>
            <person name="Shi L."/>
            <person name="Hou Q."/>
            <person name="Ye Y."/>
            <person name="Xu Y."/>
            <person name="Zhou H."/>
            <person name="Xiong C."/>
            <person name="Li S."/>
            <person name="Yu J."/>
            <person name="Hong S."/>
            <person name="Yu X."/>
            <person name="Zou P."/>
            <person name="Chen C."/>
            <person name="Chang X."/>
            <person name="Wang W."/>
            <person name="Lv Y."/>
            <person name="Sun Y."/>
            <person name="Ma L."/>
            <person name="Shen B."/>
            <person name="Zhu C."/>
        </authorList>
    </citation>
    <scope>NUCLEOTIDE SEQUENCE [LARGE SCALE GENOMIC DNA]</scope>
</reference>
<reference evidence="18" key="2">
    <citation type="submission" date="2020-05" db="UniProtKB">
        <authorList>
            <consortium name="EnsemblMetazoa"/>
        </authorList>
    </citation>
    <scope>IDENTIFICATION</scope>
</reference>
<evidence type="ECO:0000256" key="10">
    <source>
        <dbReference type="ARBA" id="ARBA00022833"/>
    </source>
</evidence>
<evidence type="ECO:0000256" key="6">
    <source>
        <dbReference type="ARBA" id="ARBA00022723"/>
    </source>
</evidence>
<evidence type="ECO:0000256" key="1">
    <source>
        <dbReference type="ARBA" id="ARBA00000900"/>
    </source>
</evidence>
<keyword evidence="8" id="KW-0833">Ubl conjugation pathway</keyword>
<evidence type="ECO:0000256" key="12">
    <source>
        <dbReference type="ARBA" id="ARBA00023128"/>
    </source>
</evidence>
<dbReference type="EC" id="2.3.2.27" evidence="3"/>
<organism evidence="17">
    <name type="scientific">Anopheles sinensis</name>
    <name type="common">Mosquito</name>
    <dbReference type="NCBI Taxonomy" id="74873"/>
    <lineage>
        <taxon>Eukaryota</taxon>
        <taxon>Metazoa</taxon>
        <taxon>Ecdysozoa</taxon>
        <taxon>Arthropoda</taxon>
        <taxon>Hexapoda</taxon>
        <taxon>Insecta</taxon>
        <taxon>Pterygota</taxon>
        <taxon>Neoptera</taxon>
        <taxon>Endopterygota</taxon>
        <taxon>Diptera</taxon>
        <taxon>Nematocera</taxon>
        <taxon>Culicoidea</taxon>
        <taxon>Culicidae</taxon>
        <taxon>Anophelinae</taxon>
        <taxon>Anopheles</taxon>
    </lineage>
</organism>
<dbReference type="VEuPathDB" id="VectorBase:ASIC015082"/>
<keyword evidence="9" id="KW-1000">Mitochondrion outer membrane</keyword>
<dbReference type="InterPro" id="IPR051652">
    <property type="entry name" value="MDM2_MDM4_MUL1"/>
</dbReference>
<dbReference type="EMBL" id="KE525327">
    <property type="protein sequence ID" value="KFB47152.1"/>
    <property type="molecule type" value="Genomic_DNA"/>
</dbReference>
<evidence type="ECO:0000259" key="16">
    <source>
        <dbReference type="PROSITE" id="PS50089"/>
    </source>
</evidence>
<keyword evidence="6" id="KW-0479">Metal-binding</keyword>
<keyword evidence="12" id="KW-0496">Mitochondrion</keyword>
<evidence type="ECO:0000256" key="11">
    <source>
        <dbReference type="ARBA" id="ARBA00022989"/>
    </source>
</evidence>
<dbReference type="FunFam" id="3.30.40.10:FF:000729">
    <property type="entry name" value="Mitochondrial ubiquitin ligase activator of nfkb 1-A"/>
    <property type="match status" value="1"/>
</dbReference>
<keyword evidence="11 15" id="KW-1133">Transmembrane helix</keyword>
<dbReference type="GO" id="GO:0005741">
    <property type="term" value="C:mitochondrial outer membrane"/>
    <property type="evidence" value="ECO:0007669"/>
    <property type="project" value="UniProtKB-SubCell"/>
</dbReference>
<keyword evidence="13 15" id="KW-0472">Membrane</keyword>
<evidence type="ECO:0000256" key="15">
    <source>
        <dbReference type="SAM" id="Phobius"/>
    </source>
</evidence>
<dbReference type="PANTHER" id="PTHR12183:SF32">
    <property type="entry name" value="MITOCHONDRIAL E3 UBIQUITIN PROTEIN LIGASE 1"/>
    <property type="match status" value="1"/>
</dbReference>
<dbReference type="EnsemblMetazoa" id="ASIC015082-RA">
    <property type="protein sequence ID" value="ASIC015082-PA"/>
    <property type="gene ID" value="ASIC015082"/>
</dbReference>